<name>A0A084IGM6_SALHC</name>
<dbReference type="Proteomes" id="UP000028302">
    <property type="component" value="Unassembled WGS sequence"/>
</dbReference>
<evidence type="ECO:0000313" key="2">
    <source>
        <dbReference type="EMBL" id="KEZ75860.1"/>
    </source>
</evidence>
<protein>
    <submittedName>
        <fullName evidence="2">Uncharacterized protein</fullName>
    </submittedName>
</protein>
<feature type="compositionally biased region" description="Basic and acidic residues" evidence="1">
    <location>
        <begin position="1"/>
        <end position="24"/>
    </location>
</feature>
<accession>A0A084IGM6</accession>
<keyword evidence="3" id="KW-1185">Reference proteome</keyword>
<comment type="caution">
    <text evidence="2">The sequence shown here is derived from an EMBL/GenBank/DDBJ whole genome shotgun (WGS) entry which is preliminary data.</text>
</comment>
<dbReference type="STRING" id="1304275.C41B8_17858"/>
<proteinExistence type="predicted"/>
<evidence type="ECO:0000313" key="3">
    <source>
        <dbReference type="Proteomes" id="UP000028302"/>
    </source>
</evidence>
<dbReference type="EMBL" id="APNK01000048">
    <property type="protein sequence ID" value="KEZ75860.1"/>
    <property type="molecule type" value="Genomic_DNA"/>
</dbReference>
<gene>
    <name evidence="2" type="ORF">C41B8_17858</name>
</gene>
<dbReference type="AlphaFoldDB" id="A0A084IGM6"/>
<reference evidence="2 3" key="1">
    <citation type="submission" date="2013-03" db="EMBL/GenBank/DDBJ databases">
        <title>Salinisphaera hydrothermalis C41B8 Genome Sequencing.</title>
        <authorList>
            <person name="Li C."/>
            <person name="Lai Q."/>
            <person name="Shao Z."/>
        </authorList>
    </citation>
    <scope>NUCLEOTIDE SEQUENCE [LARGE SCALE GENOMIC DNA]</scope>
    <source>
        <strain evidence="2 3">C41B8</strain>
    </source>
</reference>
<organism evidence="2 3">
    <name type="scientific">Salinisphaera hydrothermalis (strain C41B8)</name>
    <dbReference type="NCBI Taxonomy" id="1304275"/>
    <lineage>
        <taxon>Bacteria</taxon>
        <taxon>Pseudomonadati</taxon>
        <taxon>Pseudomonadota</taxon>
        <taxon>Gammaproteobacteria</taxon>
        <taxon>Salinisphaerales</taxon>
        <taxon>Salinisphaeraceae</taxon>
        <taxon>Salinisphaera</taxon>
    </lineage>
</organism>
<sequence>MDDPNIDERRRARQDTRAGTERADPIAGIAAREVTTMAQDRNAPVPGWQGRQLQQAKLELEARRRRLREAANTWAVQPTSGAASAGALESVQ</sequence>
<evidence type="ECO:0000256" key="1">
    <source>
        <dbReference type="SAM" id="MobiDB-lite"/>
    </source>
</evidence>
<feature type="region of interest" description="Disordered" evidence="1">
    <location>
        <begin position="1"/>
        <end position="26"/>
    </location>
</feature>